<proteinExistence type="inferred from homology"/>
<protein>
    <submittedName>
        <fullName evidence="4">Lytic transglycosylase domain-containing protein</fullName>
    </submittedName>
</protein>
<feature type="domain" description="Transglycosylase SLT" evidence="3">
    <location>
        <begin position="51"/>
        <end position="138"/>
    </location>
</feature>
<accession>A0A3N6N3F6</accession>
<keyword evidence="2" id="KW-0732">Signal</keyword>
<dbReference type="PANTHER" id="PTHR37423">
    <property type="entry name" value="SOLUBLE LYTIC MUREIN TRANSGLYCOSYLASE-RELATED"/>
    <property type="match status" value="1"/>
</dbReference>
<sequence length="215" mass="22437">MRRFLCLIVLLPGLLQQAWAQQSPATDNISTYLTQRFGVAKQKALQISEAVTAAAQKYSLPPAVLLAIISIESRFREKARGPHGATGLMQVVPSAHRDLLRHVKDLTNPDVNIDLGSSILYGYMRDAGGNLDAAMKVYGGSFAYAQMIDSRAVEFAPLFDAAKAGPDTASGTAVPVVFVSPDAYDAASAVSDASSPVAAAASGSSAVPAVGSRAN</sequence>
<evidence type="ECO:0000256" key="2">
    <source>
        <dbReference type="SAM" id="SignalP"/>
    </source>
</evidence>
<dbReference type="InterPro" id="IPR008258">
    <property type="entry name" value="Transglycosylase_SLT_dom_1"/>
</dbReference>
<feature type="signal peptide" evidence="2">
    <location>
        <begin position="1"/>
        <end position="20"/>
    </location>
</feature>
<dbReference type="Pfam" id="PF01464">
    <property type="entry name" value="SLT"/>
    <property type="match status" value="1"/>
</dbReference>
<dbReference type="OrthoDB" id="9114995at2"/>
<keyword evidence="5" id="KW-1185">Reference proteome</keyword>
<dbReference type="InterPro" id="IPR023346">
    <property type="entry name" value="Lysozyme-like_dom_sf"/>
</dbReference>
<reference evidence="4 5" key="1">
    <citation type="submission" date="2018-11" db="EMBL/GenBank/DDBJ databases">
        <title>Paraburkholderia sp. DHOA04, isolated from soil.</title>
        <authorList>
            <person name="Gao Z.-H."/>
            <person name="Qiu L.-H."/>
            <person name="Fu J.-C."/>
        </authorList>
    </citation>
    <scope>NUCLEOTIDE SEQUENCE [LARGE SCALE GENOMIC DNA]</scope>
    <source>
        <strain evidence="4 5">DHOA04</strain>
    </source>
</reference>
<dbReference type="RefSeq" id="WP_124153201.1">
    <property type="nucleotide sequence ID" value="NZ_RQIS01000019.1"/>
</dbReference>
<dbReference type="AlphaFoldDB" id="A0A3N6N3F6"/>
<evidence type="ECO:0000259" key="3">
    <source>
        <dbReference type="Pfam" id="PF01464"/>
    </source>
</evidence>
<dbReference type="SUPFAM" id="SSF53955">
    <property type="entry name" value="Lysozyme-like"/>
    <property type="match status" value="1"/>
</dbReference>
<dbReference type="Gene3D" id="1.10.530.10">
    <property type="match status" value="1"/>
</dbReference>
<evidence type="ECO:0000256" key="1">
    <source>
        <dbReference type="ARBA" id="ARBA00007734"/>
    </source>
</evidence>
<gene>
    <name evidence="4" type="ORF">D1Y85_22050</name>
</gene>
<evidence type="ECO:0000313" key="4">
    <source>
        <dbReference type="EMBL" id="RQH02167.1"/>
    </source>
</evidence>
<name>A0A3N6N3F6_9BURK</name>
<comment type="caution">
    <text evidence="4">The sequence shown here is derived from an EMBL/GenBank/DDBJ whole genome shotgun (WGS) entry which is preliminary data.</text>
</comment>
<dbReference type="EMBL" id="RQIS01000019">
    <property type="protein sequence ID" value="RQH02167.1"/>
    <property type="molecule type" value="Genomic_DNA"/>
</dbReference>
<dbReference type="PANTHER" id="PTHR37423:SF2">
    <property type="entry name" value="MEMBRANE-BOUND LYTIC MUREIN TRANSGLYCOSYLASE C"/>
    <property type="match status" value="1"/>
</dbReference>
<dbReference type="Proteomes" id="UP000272778">
    <property type="component" value="Unassembled WGS sequence"/>
</dbReference>
<organism evidence="4 5">
    <name type="scientific">Paraburkholderia dinghuensis</name>
    <dbReference type="NCBI Taxonomy" id="2305225"/>
    <lineage>
        <taxon>Bacteria</taxon>
        <taxon>Pseudomonadati</taxon>
        <taxon>Pseudomonadota</taxon>
        <taxon>Betaproteobacteria</taxon>
        <taxon>Burkholderiales</taxon>
        <taxon>Burkholderiaceae</taxon>
        <taxon>Paraburkholderia</taxon>
    </lineage>
</organism>
<feature type="chain" id="PRO_5018052585" evidence="2">
    <location>
        <begin position="21"/>
        <end position="215"/>
    </location>
</feature>
<comment type="similarity">
    <text evidence="1">Belongs to the transglycosylase Slt family.</text>
</comment>
<evidence type="ECO:0000313" key="5">
    <source>
        <dbReference type="Proteomes" id="UP000272778"/>
    </source>
</evidence>